<dbReference type="InterPro" id="IPR021109">
    <property type="entry name" value="Peptidase_aspartic_dom_sf"/>
</dbReference>
<organism evidence="10 11">
    <name type="scientific">Apatococcus fuscideae</name>
    <dbReference type="NCBI Taxonomy" id="2026836"/>
    <lineage>
        <taxon>Eukaryota</taxon>
        <taxon>Viridiplantae</taxon>
        <taxon>Chlorophyta</taxon>
        <taxon>core chlorophytes</taxon>
        <taxon>Trebouxiophyceae</taxon>
        <taxon>Chlorellales</taxon>
        <taxon>Chlorellaceae</taxon>
        <taxon>Apatococcus</taxon>
    </lineage>
</organism>
<keyword evidence="6" id="KW-1015">Disulfide bond</keyword>
<comment type="caution">
    <text evidence="10">The sequence shown here is derived from an EMBL/GenBank/DDBJ whole genome shotgun (WGS) entry which is preliminary data.</text>
</comment>
<dbReference type="InterPro" id="IPR001969">
    <property type="entry name" value="Aspartic_peptidase_AS"/>
</dbReference>
<evidence type="ECO:0000313" key="11">
    <source>
        <dbReference type="Proteomes" id="UP001485043"/>
    </source>
</evidence>
<dbReference type="InterPro" id="IPR001461">
    <property type="entry name" value="Aspartic_peptidase_A1"/>
</dbReference>
<dbReference type="GO" id="GO:0004190">
    <property type="term" value="F:aspartic-type endopeptidase activity"/>
    <property type="evidence" value="ECO:0007669"/>
    <property type="project" value="UniProtKB-KW"/>
</dbReference>
<evidence type="ECO:0000256" key="8">
    <source>
        <dbReference type="SAM" id="SignalP"/>
    </source>
</evidence>
<dbReference type="PANTHER" id="PTHR47966:SF51">
    <property type="entry name" value="BETA-SITE APP-CLEAVING ENZYME, ISOFORM A-RELATED"/>
    <property type="match status" value="1"/>
</dbReference>
<dbReference type="Pfam" id="PF00026">
    <property type="entry name" value="Asp"/>
    <property type="match status" value="1"/>
</dbReference>
<evidence type="ECO:0000256" key="1">
    <source>
        <dbReference type="ARBA" id="ARBA00007447"/>
    </source>
</evidence>
<evidence type="ECO:0000259" key="9">
    <source>
        <dbReference type="PROSITE" id="PS51767"/>
    </source>
</evidence>
<feature type="chain" id="PRO_5043968406" description="Peptidase A1 domain-containing protein" evidence="8">
    <location>
        <begin position="18"/>
        <end position="399"/>
    </location>
</feature>
<dbReference type="PROSITE" id="PS00141">
    <property type="entry name" value="ASP_PROTEASE"/>
    <property type="match status" value="1"/>
</dbReference>
<evidence type="ECO:0000313" key="10">
    <source>
        <dbReference type="EMBL" id="KAK9863405.1"/>
    </source>
</evidence>
<feature type="active site" evidence="5">
    <location>
        <position position="62"/>
    </location>
</feature>
<keyword evidence="8" id="KW-0732">Signal</keyword>
<feature type="active site" evidence="5">
    <location>
        <position position="251"/>
    </location>
</feature>
<evidence type="ECO:0000256" key="4">
    <source>
        <dbReference type="ARBA" id="ARBA00022801"/>
    </source>
</evidence>
<evidence type="ECO:0000256" key="6">
    <source>
        <dbReference type="PIRSR" id="PIRSR601461-2"/>
    </source>
</evidence>
<dbReference type="AlphaFoldDB" id="A0AAW1T448"/>
<keyword evidence="4 7" id="KW-0378">Hydrolase</keyword>
<evidence type="ECO:0000256" key="7">
    <source>
        <dbReference type="RuleBase" id="RU000454"/>
    </source>
</evidence>
<reference evidence="10 11" key="1">
    <citation type="journal article" date="2024" name="Nat. Commun.">
        <title>Phylogenomics reveals the evolutionary origins of lichenization in chlorophyte algae.</title>
        <authorList>
            <person name="Puginier C."/>
            <person name="Libourel C."/>
            <person name="Otte J."/>
            <person name="Skaloud P."/>
            <person name="Haon M."/>
            <person name="Grisel S."/>
            <person name="Petersen M."/>
            <person name="Berrin J.G."/>
            <person name="Delaux P.M."/>
            <person name="Dal Grande F."/>
            <person name="Keller J."/>
        </authorList>
    </citation>
    <scope>NUCLEOTIDE SEQUENCE [LARGE SCALE GENOMIC DNA]</scope>
    <source>
        <strain evidence="10 11">SAG 2523</strain>
    </source>
</reference>
<dbReference type="FunFam" id="2.40.70.10:FF:000115">
    <property type="entry name" value="Lysosomal aspartic protease"/>
    <property type="match status" value="1"/>
</dbReference>
<dbReference type="Gene3D" id="2.40.70.10">
    <property type="entry name" value="Acid Proteases"/>
    <property type="match status" value="2"/>
</dbReference>
<keyword evidence="11" id="KW-1185">Reference proteome</keyword>
<dbReference type="SUPFAM" id="SSF50630">
    <property type="entry name" value="Acid proteases"/>
    <property type="match status" value="1"/>
</dbReference>
<feature type="domain" description="Peptidase A1" evidence="9">
    <location>
        <begin position="44"/>
        <end position="364"/>
    </location>
</feature>
<evidence type="ECO:0000256" key="3">
    <source>
        <dbReference type="ARBA" id="ARBA00022750"/>
    </source>
</evidence>
<evidence type="ECO:0000256" key="5">
    <source>
        <dbReference type="PIRSR" id="PIRSR601461-1"/>
    </source>
</evidence>
<keyword evidence="2 7" id="KW-0645">Protease</keyword>
<dbReference type="PRINTS" id="PR00792">
    <property type="entry name" value="PEPSIN"/>
</dbReference>
<feature type="disulfide bond" evidence="6">
    <location>
        <begin position="75"/>
        <end position="80"/>
    </location>
</feature>
<keyword evidence="3 7" id="KW-0064">Aspartyl protease</keyword>
<gene>
    <name evidence="10" type="ORF">WJX84_001676</name>
</gene>
<proteinExistence type="inferred from homology"/>
<dbReference type="Proteomes" id="UP001485043">
    <property type="component" value="Unassembled WGS sequence"/>
</dbReference>
<dbReference type="InterPro" id="IPR033121">
    <property type="entry name" value="PEPTIDASE_A1"/>
</dbReference>
<name>A0AAW1T448_9CHLO</name>
<dbReference type="GO" id="GO:0006508">
    <property type="term" value="P:proteolysis"/>
    <property type="evidence" value="ECO:0007669"/>
    <property type="project" value="UniProtKB-KW"/>
</dbReference>
<sequence>MWSRVLAAASLLAVCHAATTTVSLARRGSNLDPIAARSRMNIAYFGVIEIGTPAQNFTVCYDTGSSDLWVPSAQCTDIACTTHDQYDPSQSSSSALNDTRQGVPGFEIAYGSGDVVGYVVNDTVQIGSISLANQTFGAALEATSDFAQSSCDGLLGLAFPQIANEAGGSPPFWNMVNRKLLNNNQFSVWLNPNESALNAGEVVFGGINSNRYTGTLNMLNATPHSYWQSALGGLTVGGQNVSTNLTTAVFDTGTSIIVMNTPAAAAINAKIPGATYSKSAGVYTFSNCSLAGKPNVTFVLGGQNYSLAPSGYVLQQTSTSGATACYSAFTGDSGLNTTTILGVPFLRSYFTTYIYNGTTCLPPSTPQGGIPGAQFRVSTEAGSLLYEQVASCFAIGCYQ</sequence>
<dbReference type="PANTHER" id="PTHR47966">
    <property type="entry name" value="BETA-SITE APP-CLEAVING ENZYME, ISOFORM A-RELATED"/>
    <property type="match status" value="1"/>
</dbReference>
<protein>
    <recommendedName>
        <fullName evidence="9">Peptidase A1 domain-containing protein</fullName>
    </recommendedName>
</protein>
<dbReference type="EMBL" id="JALJOV010000475">
    <property type="protein sequence ID" value="KAK9863405.1"/>
    <property type="molecule type" value="Genomic_DNA"/>
</dbReference>
<feature type="signal peptide" evidence="8">
    <location>
        <begin position="1"/>
        <end position="17"/>
    </location>
</feature>
<accession>A0AAW1T448</accession>
<comment type="similarity">
    <text evidence="1 7">Belongs to the peptidase A1 family.</text>
</comment>
<dbReference type="PROSITE" id="PS51767">
    <property type="entry name" value="PEPTIDASE_A1"/>
    <property type="match status" value="1"/>
</dbReference>
<evidence type="ECO:0000256" key="2">
    <source>
        <dbReference type="ARBA" id="ARBA00022670"/>
    </source>
</evidence>